<dbReference type="GO" id="GO:0000156">
    <property type="term" value="F:phosphorelay response regulator activity"/>
    <property type="evidence" value="ECO:0007669"/>
    <property type="project" value="InterPro"/>
</dbReference>
<dbReference type="PANTHER" id="PTHR37299:SF1">
    <property type="entry name" value="STAGE 0 SPORULATION PROTEIN A HOMOLOG"/>
    <property type="match status" value="1"/>
</dbReference>
<dbReference type="AlphaFoldDB" id="A0A1H6RWH5"/>
<organism evidence="2 3">
    <name type="scientific">Dyadobacter koreensis</name>
    <dbReference type="NCBI Taxonomy" id="408657"/>
    <lineage>
        <taxon>Bacteria</taxon>
        <taxon>Pseudomonadati</taxon>
        <taxon>Bacteroidota</taxon>
        <taxon>Cytophagia</taxon>
        <taxon>Cytophagales</taxon>
        <taxon>Spirosomataceae</taxon>
        <taxon>Dyadobacter</taxon>
    </lineage>
</organism>
<evidence type="ECO:0000259" key="1">
    <source>
        <dbReference type="PROSITE" id="PS50930"/>
    </source>
</evidence>
<gene>
    <name evidence="2" type="ORF">SAMN04487995_1508</name>
</gene>
<sequence length="130" mass="14964">MTTTINHTFPSAVRRTRKKRRNVITVHMATRVFYLEAHEITHMRGEGNYTYVHTTLGKKYLISKTMKTLQKILDAGYLRIHKSFMINPDHVVSRLACGKVLMSCGAQILIARRRIRETDQNLTTEYLGAG</sequence>
<dbReference type="Gene3D" id="2.40.50.1020">
    <property type="entry name" value="LytTr DNA-binding domain"/>
    <property type="match status" value="1"/>
</dbReference>
<proteinExistence type="predicted"/>
<keyword evidence="2" id="KW-0238">DNA-binding</keyword>
<dbReference type="InterPro" id="IPR046947">
    <property type="entry name" value="LytR-like"/>
</dbReference>
<dbReference type="GO" id="GO:0003677">
    <property type="term" value="F:DNA binding"/>
    <property type="evidence" value="ECO:0007669"/>
    <property type="project" value="UniProtKB-KW"/>
</dbReference>
<dbReference type="Pfam" id="PF04397">
    <property type="entry name" value="LytTR"/>
    <property type="match status" value="1"/>
</dbReference>
<accession>A0A1H6RWH5</accession>
<dbReference type="SMART" id="SM00850">
    <property type="entry name" value="LytTR"/>
    <property type="match status" value="1"/>
</dbReference>
<dbReference type="InterPro" id="IPR007492">
    <property type="entry name" value="LytTR_DNA-bd_dom"/>
</dbReference>
<dbReference type="OrthoDB" id="1430683at2"/>
<dbReference type="Proteomes" id="UP000199532">
    <property type="component" value="Unassembled WGS sequence"/>
</dbReference>
<dbReference type="PROSITE" id="PS50930">
    <property type="entry name" value="HTH_LYTTR"/>
    <property type="match status" value="1"/>
</dbReference>
<evidence type="ECO:0000313" key="2">
    <source>
        <dbReference type="EMBL" id="SEI58796.1"/>
    </source>
</evidence>
<dbReference type="STRING" id="408657.SAMN04487995_1508"/>
<protein>
    <submittedName>
        <fullName evidence="2">LytTr DNA-binding domain-containing protein</fullName>
    </submittedName>
</protein>
<dbReference type="EMBL" id="FNXY01000002">
    <property type="protein sequence ID" value="SEI58796.1"/>
    <property type="molecule type" value="Genomic_DNA"/>
</dbReference>
<keyword evidence="3" id="KW-1185">Reference proteome</keyword>
<feature type="domain" description="HTH LytTR-type" evidence="1">
    <location>
        <begin position="24"/>
        <end position="93"/>
    </location>
</feature>
<reference evidence="2 3" key="1">
    <citation type="submission" date="2016-10" db="EMBL/GenBank/DDBJ databases">
        <authorList>
            <person name="de Groot N.N."/>
        </authorList>
    </citation>
    <scope>NUCLEOTIDE SEQUENCE [LARGE SCALE GENOMIC DNA]</scope>
    <source>
        <strain evidence="2 3">DSM 19938</strain>
    </source>
</reference>
<evidence type="ECO:0000313" key="3">
    <source>
        <dbReference type="Proteomes" id="UP000199532"/>
    </source>
</evidence>
<name>A0A1H6RWH5_9BACT</name>
<dbReference type="PANTHER" id="PTHR37299">
    <property type="entry name" value="TRANSCRIPTIONAL REGULATOR-RELATED"/>
    <property type="match status" value="1"/>
</dbReference>
<dbReference type="RefSeq" id="WP_090334080.1">
    <property type="nucleotide sequence ID" value="NZ_FNXY01000002.1"/>
</dbReference>